<dbReference type="EMBL" id="BLTE01000027">
    <property type="protein sequence ID" value="GFK95969.1"/>
    <property type="molecule type" value="Genomic_DNA"/>
</dbReference>
<dbReference type="InterPro" id="IPR013976">
    <property type="entry name" value="HDOD"/>
</dbReference>
<name>A0A6V8M159_9BACT</name>
<dbReference type="PANTHER" id="PTHR33525:SF3">
    <property type="entry name" value="RIBONUCLEASE Y"/>
    <property type="match status" value="1"/>
</dbReference>
<dbReference type="Gene3D" id="1.10.3210.10">
    <property type="entry name" value="Hypothetical protein af1432"/>
    <property type="match status" value="1"/>
</dbReference>
<evidence type="ECO:0000313" key="3">
    <source>
        <dbReference type="Proteomes" id="UP000494245"/>
    </source>
</evidence>
<dbReference type="NCBIfam" id="TIGR00277">
    <property type="entry name" value="HDIG"/>
    <property type="match status" value="1"/>
</dbReference>
<evidence type="ECO:0000259" key="1">
    <source>
        <dbReference type="PROSITE" id="PS51833"/>
    </source>
</evidence>
<dbReference type="SMART" id="SM00471">
    <property type="entry name" value="HDc"/>
    <property type="match status" value="1"/>
</dbReference>
<proteinExistence type="predicted"/>
<gene>
    <name evidence="2" type="primary">rny_4</name>
    <name evidence="2" type="ORF">NNJEOMEG_03842</name>
</gene>
<dbReference type="SUPFAM" id="SSF109604">
    <property type="entry name" value="HD-domain/PDEase-like"/>
    <property type="match status" value="1"/>
</dbReference>
<dbReference type="EC" id="3.1.-.-" evidence="2"/>
<comment type="caution">
    <text evidence="2">The sequence shown here is derived from an EMBL/GenBank/DDBJ whole genome shotgun (WGS) entry which is preliminary data.</text>
</comment>
<dbReference type="InterPro" id="IPR052340">
    <property type="entry name" value="RNase_Y/CdgJ"/>
</dbReference>
<keyword evidence="3" id="KW-1185">Reference proteome</keyword>
<keyword evidence="2" id="KW-0378">Hydrolase</keyword>
<dbReference type="PANTHER" id="PTHR33525">
    <property type="match status" value="1"/>
</dbReference>
<dbReference type="InterPro" id="IPR006675">
    <property type="entry name" value="HDIG_dom"/>
</dbReference>
<dbReference type="GO" id="GO:0016787">
    <property type="term" value="F:hydrolase activity"/>
    <property type="evidence" value="ECO:0007669"/>
    <property type="project" value="UniProtKB-KW"/>
</dbReference>
<feature type="domain" description="HDOD" evidence="1">
    <location>
        <begin position="87"/>
        <end position="291"/>
    </location>
</feature>
<dbReference type="InterPro" id="IPR003607">
    <property type="entry name" value="HD/PDEase_dom"/>
</dbReference>
<protein>
    <submittedName>
        <fullName evidence="2">Ribonuclease Y</fullName>
        <ecNumber evidence="2">3.1.-.-</ecNumber>
    </submittedName>
</protein>
<dbReference type="CDD" id="cd00077">
    <property type="entry name" value="HDc"/>
    <property type="match status" value="1"/>
</dbReference>
<sequence>MERIVSTGRPAAGARGYDEGQAAWLAARLGPETMAHPRGRLLHAFCLERGLAPVGVEAAPVASPAPVPESGEKPLSLDAVLERDTKLFSLPEIYARLDALLKDPNATAADATDLISSDPALSATLLRLVNSAFMGRALGPMGQRLGNKVESLERAVLITGTSQLASLALGLSVAPAFKGISPQAMDMRRFWEHSVSCAILTRGMAQATGWADPEQCFVCGLLHDIGKLVMFRHLPAASARCLARARAPGTDLTAIEREEVGFDHALLGGRLLAKWRLPETIERAVTAHHAPEPSDKAAMLVNAADLMAQLLAPADRQDMPLPRFNPAVWEALEPDFSDLESLAQDHAEQFEGVIACFFSA</sequence>
<accession>A0A6V8M159</accession>
<dbReference type="PROSITE" id="PS51833">
    <property type="entry name" value="HDOD"/>
    <property type="match status" value="1"/>
</dbReference>
<reference evidence="2 3" key="1">
    <citation type="submission" date="2020-04" db="EMBL/GenBank/DDBJ databases">
        <authorList>
            <consortium name="Desulfovibrio sp. FSS-1 genome sequencing consortium"/>
            <person name="Shimoshige H."/>
            <person name="Kobayashi H."/>
            <person name="Maekawa T."/>
        </authorList>
    </citation>
    <scope>NUCLEOTIDE SEQUENCE [LARGE SCALE GENOMIC DNA]</scope>
    <source>
        <strain evidence="2 3">SIID29052-01</strain>
    </source>
</reference>
<evidence type="ECO:0000313" key="2">
    <source>
        <dbReference type="EMBL" id="GFK95969.1"/>
    </source>
</evidence>
<dbReference type="Proteomes" id="UP000494245">
    <property type="component" value="Unassembled WGS sequence"/>
</dbReference>
<organism evidence="2 3">
    <name type="scientific">Fundidesulfovibrio magnetotacticus</name>
    <dbReference type="NCBI Taxonomy" id="2730080"/>
    <lineage>
        <taxon>Bacteria</taxon>
        <taxon>Pseudomonadati</taxon>
        <taxon>Thermodesulfobacteriota</taxon>
        <taxon>Desulfovibrionia</taxon>
        <taxon>Desulfovibrionales</taxon>
        <taxon>Desulfovibrionaceae</taxon>
        <taxon>Fundidesulfovibrio</taxon>
    </lineage>
</organism>
<dbReference type="AlphaFoldDB" id="A0A6V8M159"/>
<dbReference type="Pfam" id="PF08668">
    <property type="entry name" value="HDOD"/>
    <property type="match status" value="1"/>
</dbReference>
<reference evidence="2 3" key="2">
    <citation type="submission" date="2020-05" db="EMBL/GenBank/DDBJ databases">
        <title>Draft genome sequence of Desulfovibrio sp. strainFSS-1.</title>
        <authorList>
            <person name="Shimoshige H."/>
            <person name="Kobayashi H."/>
            <person name="Maekawa T."/>
        </authorList>
    </citation>
    <scope>NUCLEOTIDE SEQUENCE [LARGE SCALE GENOMIC DNA]</scope>
    <source>
        <strain evidence="2 3">SIID29052-01</strain>
    </source>
</reference>
<dbReference type="RefSeq" id="WP_173087104.1">
    <property type="nucleotide sequence ID" value="NZ_BLTE01000027.1"/>
</dbReference>